<evidence type="ECO:0008006" key="3">
    <source>
        <dbReference type="Google" id="ProtNLM"/>
    </source>
</evidence>
<dbReference type="EMBL" id="JBHUIK010000007">
    <property type="protein sequence ID" value="MFD2216432.1"/>
    <property type="molecule type" value="Genomic_DNA"/>
</dbReference>
<proteinExistence type="predicted"/>
<dbReference type="Proteomes" id="UP001597318">
    <property type="component" value="Unassembled WGS sequence"/>
</dbReference>
<keyword evidence="2" id="KW-1185">Reference proteome</keyword>
<protein>
    <recommendedName>
        <fullName evidence="3">RsbT co-antagonist protein RsbRD N-terminal domain-containing protein</fullName>
    </recommendedName>
</protein>
<dbReference type="RefSeq" id="WP_247347662.1">
    <property type="nucleotide sequence ID" value="NZ_CP095551.1"/>
</dbReference>
<name>A0ABW5C2R1_9BACI</name>
<accession>A0ABW5C2R1</accession>
<evidence type="ECO:0000313" key="2">
    <source>
        <dbReference type="Proteomes" id="UP001597318"/>
    </source>
</evidence>
<gene>
    <name evidence="1" type="ORF">ACFSKK_22405</name>
</gene>
<comment type="caution">
    <text evidence="1">The sequence shown here is derived from an EMBL/GenBank/DDBJ whole genome shotgun (WGS) entry which is preliminary data.</text>
</comment>
<sequence length="169" mass="20011">METNALFYKIKKGIVTIEDYLKWSQHLLERNESSPSINAISSFSNDDNIFEIEDYFKRALEEIEIKQPSHVTSARGYIAHLAMRIIILENPSEILDLAYRIFRIVGKELLYPDDLIEWYEISEMIDILRYGDDVHLEFEKDVITKIKTEANLLLKNDKMMNIFFTKKER</sequence>
<organism evidence="1 2">
    <name type="scientific">Metabacillus endolithicus</name>
    <dbReference type="NCBI Taxonomy" id="1535204"/>
    <lineage>
        <taxon>Bacteria</taxon>
        <taxon>Bacillati</taxon>
        <taxon>Bacillota</taxon>
        <taxon>Bacilli</taxon>
        <taxon>Bacillales</taxon>
        <taxon>Bacillaceae</taxon>
        <taxon>Metabacillus</taxon>
    </lineage>
</organism>
<evidence type="ECO:0000313" key="1">
    <source>
        <dbReference type="EMBL" id="MFD2216432.1"/>
    </source>
</evidence>
<reference evidence="2" key="1">
    <citation type="journal article" date="2019" name="Int. J. Syst. Evol. Microbiol.">
        <title>The Global Catalogue of Microorganisms (GCM) 10K type strain sequencing project: providing services to taxonomists for standard genome sequencing and annotation.</title>
        <authorList>
            <consortium name="The Broad Institute Genomics Platform"/>
            <consortium name="The Broad Institute Genome Sequencing Center for Infectious Disease"/>
            <person name="Wu L."/>
            <person name="Ma J."/>
        </authorList>
    </citation>
    <scope>NUCLEOTIDE SEQUENCE [LARGE SCALE GENOMIC DNA]</scope>
    <source>
        <strain evidence="2">CGMCC 1.15474</strain>
    </source>
</reference>